<keyword evidence="1" id="KW-0479">Metal-binding</keyword>
<protein>
    <recommendedName>
        <fullName evidence="2">VOC domain-containing protein</fullName>
    </recommendedName>
</protein>
<dbReference type="InterPro" id="IPR037523">
    <property type="entry name" value="VOC_core"/>
</dbReference>
<evidence type="ECO:0000313" key="3">
    <source>
        <dbReference type="EMBL" id="MXQ55739.1"/>
    </source>
</evidence>
<dbReference type="GO" id="GO:0046872">
    <property type="term" value="F:metal ion binding"/>
    <property type="evidence" value="ECO:0007669"/>
    <property type="project" value="UniProtKB-KW"/>
</dbReference>
<dbReference type="AlphaFoldDB" id="A0A6I4VV45"/>
<evidence type="ECO:0000256" key="1">
    <source>
        <dbReference type="ARBA" id="ARBA00022723"/>
    </source>
</evidence>
<keyword evidence="4" id="KW-1185">Reference proteome</keyword>
<evidence type="ECO:0000313" key="4">
    <source>
        <dbReference type="Proteomes" id="UP000430692"/>
    </source>
</evidence>
<feature type="domain" description="VOC" evidence="2">
    <location>
        <begin position="10"/>
        <end position="151"/>
    </location>
</feature>
<accession>A0A6I4VV45</accession>
<dbReference type="Proteomes" id="UP000430692">
    <property type="component" value="Unassembled WGS sequence"/>
</dbReference>
<comment type="caution">
    <text evidence="3">The sequence shown here is derived from an EMBL/GenBank/DDBJ whole genome shotgun (WGS) entry which is preliminary data.</text>
</comment>
<sequence length="314" mass="35431">MSKPLLGNNRLNQLAFVVNDMDAATEAFGKLLGIPKPEWFLTASHEISHVMFRGRSSDAQSKLVFIDTPSVQIELIEPNEKPSTMREFLDTVGEGIHHIAFDVDDIQEKQQTMEKHGFPVLQTGDFTSSNGRYSYVDTIASYKTLVELLERDEPQLIKPVDPLFEPLLGTNKVTQLAIVVKDLDKAAEAYCTLLGVEKPNIVLSGASDITKIVYKGQHTEAKARFMFIQTPLIELELIEPTDSPSTWKEHLETKGEGIHHISFVVNNLDDKVKLMDKLGHPLIQKGDFWNRKGKYAYIDTTSTYKVIIELLEKF</sequence>
<dbReference type="PANTHER" id="PTHR43048">
    <property type="entry name" value="METHYLMALONYL-COA EPIMERASE"/>
    <property type="match status" value="1"/>
</dbReference>
<reference evidence="3 4" key="1">
    <citation type="submission" date="2019-12" db="EMBL/GenBank/DDBJ databases">
        <title>Whole-genome analyses of novel actinobacteria.</title>
        <authorList>
            <person name="Sahin N."/>
            <person name="Saygin H."/>
        </authorList>
    </citation>
    <scope>NUCLEOTIDE SEQUENCE [LARGE SCALE GENOMIC DNA]</scope>
    <source>
        <strain evidence="3 4">KC615</strain>
    </source>
</reference>
<dbReference type="InterPro" id="IPR051785">
    <property type="entry name" value="MMCE/EMCE_epimerase"/>
</dbReference>
<dbReference type="SUPFAM" id="SSF54593">
    <property type="entry name" value="Glyoxalase/Bleomycin resistance protein/Dihydroxybiphenyl dioxygenase"/>
    <property type="match status" value="1"/>
</dbReference>
<dbReference type="GO" id="GO:0046491">
    <property type="term" value="P:L-methylmalonyl-CoA metabolic process"/>
    <property type="evidence" value="ECO:0007669"/>
    <property type="project" value="TreeGrafter"/>
</dbReference>
<dbReference type="GO" id="GO:0004493">
    <property type="term" value="F:methylmalonyl-CoA epimerase activity"/>
    <property type="evidence" value="ECO:0007669"/>
    <property type="project" value="TreeGrafter"/>
</dbReference>
<dbReference type="RefSeq" id="WP_160803092.1">
    <property type="nucleotide sequence ID" value="NZ_WUUL01000018.1"/>
</dbReference>
<proteinExistence type="predicted"/>
<gene>
    <name evidence="3" type="ORF">GSM42_18825</name>
</gene>
<feature type="domain" description="VOC" evidence="2">
    <location>
        <begin position="172"/>
        <end position="313"/>
    </location>
</feature>
<dbReference type="PROSITE" id="PS51819">
    <property type="entry name" value="VOC"/>
    <property type="match status" value="2"/>
</dbReference>
<organism evidence="3 4">
    <name type="scientific">Shimazuella alba</name>
    <dbReference type="NCBI Taxonomy" id="2690964"/>
    <lineage>
        <taxon>Bacteria</taxon>
        <taxon>Bacillati</taxon>
        <taxon>Bacillota</taxon>
        <taxon>Bacilli</taxon>
        <taxon>Bacillales</taxon>
        <taxon>Thermoactinomycetaceae</taxon>
        <taxon>Shimazuella</taxon>
    </lineage>
</organism>
<dbReference type="Gene3D" id="3.10.180.10">
    <property type="entry name" value="2,3-Dihydroxybiphenyl 1,2-Dioxygenase, domain 1"/>
    <property type="match status" value="2"/>
</dbReference>
<dbReference type="EMBL" id="WUUL01000018">
    <property type="protein sequence ID" value="MXQ55739.1"/>
    <property type="molecule type" value="Genomic_DNA"/>
</dbReference>
<evidence type="ECO:0000259" key="2">
    <source>
        <dbReference type="PROSITE" id="PS51819"/>
    </source>
</evidence>
<dbReference type="PANTHER" id="PTHR43048:SF3">
    <property type="entry name" value="METHYLMALONYL-COA EPIMERASE, MITOCHONDRIAL"/>
    <property type="match status" value="1"/>
</dbReference>
<dbReference type="InterPro" id="IPR029068">
    <property type="entry name" value="Glyas_Bleomycin-R_OHBP_Dase"/>
</dbReference>
<dbReference type="Pfam" id="PF13669">
    <property type="entry name" value="Glyoxalase_4"/>
    <property type="match status" value="2"/>
</dbReference>
<name>A0A6I4VV45_9BACL</name>